<protein>
    <submittedName>
        <fullName evidence="1">Uncharacterized protein</fullName>
    </submittedName>
</protein>
<comment type="caution">
    <text evidence="1">The sequence shown here is derived from an EMBL/GenBank/DDBJ whole genome shotgun (WGS) entry which is preliminary data.</text>
</comment>
<dbReference type="InterPro" id="IPR036397">
    <property type="entry name" value="RNaseH_sf"/>
</dbReference>
<dbReference type="Gene3D" id="3.30.420.10">
    <property type="entry name" value="Ribonuclease H-like superfamily/Ribonuclease H"/>
    <property type="match status" value="1"/>
</dbReference>
<keyword evidence="2" id="KW-1185">Reference proteome</keyword>
<name>A0ABQ8T8W5_PERAM</name>
<evidence type="ECO:0000313" key="2">
    <source>
        <dbReference type="Proteomes" id="UP001148838"/>
    </source>
</evidence>
<dbReference type="EMBL" id="JAJSOF020000013">
    <property type="protein sequence ID" value="KAJ4442929.1"/>
    <property type="molecule type" value="Genomic_DNA"/>
</dbReference>
<sequence length="224" mass="25134">MAGLGESGNEPPGSLKAIFNLEAVLEVWQRENIVITQDQTPDHPVRSRLLYRLLDRLRCEGSGNISVQGCRTGERGVESLGKALVPRPKSTGASPSVLCANDPWVRAFRQGRESVFDLTRYGHSQVSDEDVQTVSALVETVREITIVLYHPSYPPDLSFCDFDLIPKMKDPLRRIRFRTDEDALQATDHSIRIINRLGSANGIQRLPYRWEHIVRNAGDCIEGL</sequence>
<dbReference type="Proteomes" id="UP001148838">
    <property type="component" value="Unassembled WGS sequence"/>
</dbReference>
<organism evidence="1 2">
    <name type="scientific">Periplaneta americana</name>
    <name type="common">American cockroach</name>
    <name type="synonym">Blatta americana</name>
    <dbReference type="NCBI Taxonomy" id="6978"/>
    <lineage>
        <taxon>Eukaryota</taxon>
        <taxon>Metazoa</taxon>
        <taxon>Ecdysozoa</taxon>
        <taxon>Arthropoda</taxon>
        <taxon>Hexapoda</taxon>
        <taxon>Insecta</taxon>
        <taxon>Pterygota</taxon>
        <taxon>Neoptera</taxon>
        <taxon>Polyneoptera</taxon>
        <taxon>Dictyoptera</taxon>
        <taxon>Blattodea</taxon>
        <taxon>Blattoidea</taxon>
        <taxon>Blattidae</taxon>
        <taxon>Blattinae</taxon>
        <taxon>Periplaneta</taxon>
    </lineage>
</organism>
<evidence type="ECO:0000313" key="1">
    <source>
        <dbReference type="EMBL" id="KAJ4442929.1"/>
    </source>
</evidence>
<accession>A0ABQ8T8W5</accession>
<proteinExistence type="predicted"/>
<reference evidence="1 2" key="1">
    <citation type="journal article" date="2022" name="Allergy">
        <title>Genome assembly and annotation of Periplaneta americana reveal a comprehensive cockroach allergen profile.</title>
        <authorList>
            <person name="Wang L."/>
            <person name="Xiong Q."/>
            <person name="Saelim N."/>
            <person name="Wang L."/>
            <person name="Nong W."/>
            <person name="Wan A.T."/>
            <person name="Shi M."/>
            <person name="Liu X."/>
            <person name="Cao Q."/>
            <person name="Hui J.H.L."/>
            <person name="Sookrung N."/>
            <person name="Leung T.F."/>
            <person name="Tungtrongchitr A."/>
            <person name="Tsui S.K.W."/>
        </authorList>
    </citation>
    <scope>NUCLEOTIDE SEQUENCE [LARGE SCALE GENOMIC DNA]</scope>
    <source>
        <strain evidence="1">PWHHKU_190912</strain>
    </source>
</reference>
<gene>
    <name evidence="1" type="ORF">ANN_04526</name>
</gene>